<accession>V8NK34</accession>
<feature type="compositionally biased region" description="Basic and acidic residues" evidence="1">
    <location>
        <begin position="73"/>
        <end position="83"/>
    </location>
</feature>
<feature type="compositionally biased region" description="Basic and acidic residues" evidence="1">
    <location>
        <begin position="41"/>
        <end position="67"/>
    </location>
</feature>
<organism evidence="2 3">
    <name type="scientific">Ophiophagus hannah</name>
    <name type="common">King cobra</name>
    <name type="synonym">Naja hannah</name>
    <dbReference type="NCBI Taxonomy" id="8665"/>
    <lineage>
        <taxon>Eukaryota</taxon>
        <taxon>Metazoa</taxon>
        <taxon>Chordata</taxon>
        <taxon>Craniata</taxon>
        <taxon>Vertebrata</taxon>
        <taxon>Euteleostomi</taxon>
        <taxon>Lepidosauria</taxon>
        <taxon>Squamata</taxon>
        <taxon>Bifurcata</taxon>
        <taxon>Unidentata</taxon>
        <taxon>Episquamata</taxon>
        <taxon>Toxicofera</taxon>
        <taxon>Serpentes</taxon>
        <taxon>Colubroidea</taxon>
        <taxon>Elapidae</taxon>
        <taxon>Elapinae</taxon>
        <taxon>Ophiophagus</taxon>
    </lineage>
</organism>
<proteinExistence type="predicted"/>
<dbReference type="GO" id="GO:0003743">
    <property type="term" value="F:translation initiation factor activity"/>
    <property type="evidence" value="ECO:0007669"/>
    <property type="project" value="UniProtKB-KW"/>
</dbReference>
<reference evidence="2 3" key="1">
    <citation type="journal article" date="2013" name="Proc. Natl. Acad. Sci. U.S.A.">
        <title>The king cobra genome reveals dynamic gene evolution and adaptation in the snake venom system.</title>
        <authorList>
            <person name="Vonk F.J."/>
            <person name="Casewell N.R."/>
            <person name="Henkel C.V."/>
            <person name="Heimberg A.M."/>
            <person name="Jansen H.J."/>
            <person name="McCleary R.J."/>
            <person name="Kerkkamp H.M."/>
            <person name="Vos R.A."/>
            <person name="Guerreiro I."/>
            <person name="Calvete J.J."/>
            <person name="Wuster W."/>
            <person name="Woods A.E."/>
            <person name="Logan J.M."/>
            <person name="Harrison R.A."/>
            <person name="Castoe T.A."/>
            <person name="de Koning A.P."/>
            <person name="Pollock D.D."/>
            <person name="Yandell M."/>
            <person name="Calderon D."/>
            <person name="Renjifo C."/>
            <person name="Currier R.B."/>
            <person name="Salgado D."/>
            <person name="Pla D."/>
            <person name="Sanz L."/>
            <person name="Hyder A.S."/>
            <person name="Ribeiro J.M."/>
            <person name="Arntzen J.W."/>
            <person name="van den Thillart G.E."/>
            <person name="Boetzer M."/>
            <person name="Pirovano W."/>
            <person name="Dirks R.P."/>
            <person name="Spaink H.P."/>
            <person name="Duboule D."/>
            <person name="McGlinn E."/>
            <person name="Kini R.M."/>
            <person name="Richardson M.K."/>
        </authorList>
    </citation>
    <scope>NUCLEOTIDE SEQUENCE</scope>
    <source>
        <tissue evidence="2">Blood</tissue>
    </source>
</reference>
<protein>
    <submittedName>
        <fullName evidence="2">Eukaryotic translation initiation factor 3 subunit A</fullName>
    </submittedName>
</protein>
<evidence type="ECO:0000313" key="2">
    <source>
        <dbReference type="EMBL" id="ETE61902.1"/>
    </source>
</evidence>
<comment type="caution">
    <text evidence="2">The sequence shown here is derived from an EMBL/GenBank/DDBJ whole genome shotgun (WGS) entry which is preliminary data.</text>
</comment>
<evidence type="ECO:0000256" key="1">
    <source>
        <dbReference type="SAM" id="MobiDB-lite"/>
    </source>
</evidence>
<gene>
    <name evidence="2" type="primary">eIF3-S10</name>
    <name evidence="2" type="ORF">L345_12348</name>
</gene>
<keyword evidence="2" id="KW-0648">Protein biosynthesis</keyword>
<feature type="non-terminal residue" evidence="2">
    <location>
        <position position="1"/>
    </location>
</feature>
<dbReference type="AlphaFoldDB" id="V8NK34"/>
<feature type="region of interest" description="Disordered" evidence="1">
    <location>
        <begin position="15"/>
        <end position="83"/>
    </location>
</feature>
<sequence length="83" mass="9338">MIFYPWLFALTSSALENSSTSSVAAPQIVQDGFRGTIGRRTYGESSKKRGKGRDEERGERGREGKREGGRKRERGERGSERET</sequence>
<evidence type="ECO:0000313" key="3">
    <source>
        <dbReference type="Proteomes" id="UP000018936"/>
    </source>
</evidence>
<keyword evidence="2" id="KW-0396">Initiation factor</keyword>
<dbReference type="Proteomes" id="UP000018936">
    <property type="component" value="Unassembled WGS sequence"/>
</dbReference>
<dbReference type="EMBL" id="AZIM01003594">
    <property type="protein sequence ID" value="ETE61902.1"/>
    <property type="molecule type" value="Genomic_DNA"/>
</dbReference>
<keyword evidence="3" id="KW-1185">Reference proteome</keyword>
<name>V8NK34_OPHHA</name>